<gene>
    <name evidence="1" type="ORF">LTR36_006702</name>
</gene>
<evidence type="ECO:0008006" key="3">
    <source>
        <dbReference type="Google" id="ProtNLM"/>
    </source>
</evidence>
<dbReference type="EMBL" id="JAVFHQ010000041">
    <property type="protein sequence ID" value="KAK4542450.1"/>
    <property type="molecule type" value="Genomic_DNA"/>
</dbReference>
<dbReference type="AlphaFoldDB" id="A0AAV9JCD0"/>
<dbReference type="Gene3D" id="1.10.510.10">
    <property type="entry name" value="Transferase(Phosphotransferase) domain 1"/>
    <property type="match status" value="1"/>
</dbReference>
<reference evidence="1 2" key="1">
    <citation type="submission" date="2021-11" db="EMBL/GenBank/DDBJ databases">
        <title>Black yeast isolated from Biological Soil Crust.</title>
        <authorList>
            <person name="Kurbessoian T."/>
        </authorList>
    </citation>
    <scope>NUCLEOTIDE SEQUENCE [LARGE SCALE GENOMIC DNA]</scope>
    <source>
        <strain evidence="1 2">CCFEE 5522</strain>
    </source>
</reference>
<proteinExistence type="predicted"/>
<dbReference type="InterPro" id="IPR011009">
    <property type="entry name" value="Kinase-like_dom_sf"/>
</dbReference>
<organism evidence="1 2">
    <name type="scientific">Oleoguttula mirabilis</name>
    <dbReference type="NCBI Taxonomy" id="1507867"/>
    <lineage>
        <taxon>Eukaryota</taxon>
        <taxon>Fungi</taxon>
        <taxon>Dikarya</taxon>
        <taxon>Ascomycota</taxon>
        <taxon>Pezizomycotina</taxon>
        <taxon>Dothideomycetes</taxon>
        <taxon>Dothideomycetidae</taxon>
        <taxon>Mycosphaerellales</taxon>
        <taxon>Teratosphaeriaceae</taxon>
        <taxon>Oleoguttula</taxon>
    </lineage>
</organism>
<sequence length="343" mass="38008">MVHIGGGARPFVELDRKYSNDHAQLTMVFQAVEFTLSAKPSDLPAFDGALTYGECVDTISNMATAGVQAYHDASRALPIGVARPFWDTMERLSASATLTHALVVEYFAHCPKYRLHLNDTGNVLVDGPFRGPTHLMEPLVLRELDLPPAAPLVDASTVFLAEYDLKATVLHGRVTVGNSDAAFFFKPRVYLREPDFDREVRVLTALHSMPDVPRSPYFAGCVTSKKGTTVLGLLVQWIDATKLADTSIEQRSMYIPKWRAQVRATLEVLHEHGVIWGDANAWNILIDRRGDAWVIDFDGGCRPDEELVPNEANAAIELRAVDRLFEAIALLGPDESQHLGRFD</sequence>
<comment type="caution">
    <text evidence="1">The sequence shown here is derived from an EMBL/GenBank/DDBJ whole genome shotgun (WGS) entry which is preliminary data.</text>
</comment>
<accession>A0AAV9JCD0</accession>
<dbReference type="SUPFAM" id="SSF56112">
    <property type="entry name" value="Protein kinase-like (PK-like)"/>
    <property type="match status" value="1"/>
</dbReference>
<keyword evidence="2" id="KW-1185">Reference proteome</keyword>
<evidence type="ECO:0000313" key="1">
    <source>
        <dbReference type="EMBL" id="KAK4542450.1"/>
    </source>
</evidence>
<evidence type="ECO:0000313" key="2">
    <source>
        <dbReference type="Proteomes" id="UP001324427"/>
    </source>
</evidence>
<protein>
    <recommendedName>
        <fullName evidence="3">Protein kinase domain-containing protein</fullName>
    </recommendedName>
</protein>
<dbReference type="Proteomes" id="UP001324427">
    <property type="component" value="Unassembled WGS sequence"/>
</dbReference>
<name>A0AAV9JCD0_9PEZI</name>